<evidence type="ECO:0000313" key="2">
    <source>
        <dbReference type="EMBL" id="OGM40930.1"/>
    </source>
</evidence>
<dbReference type="EMBL" id="LYCR01000126">
    <property type="protein sequence ID" value="OGM40930.1"/>
    <property type="molecule type" value="Genomic_DNA"/>
</dbReference>
<evidence type="ECO:0000313" key="3">
    <source>
        <dbReference type="Proteomes" id="UP000179179"/>
    </source>
</evidence>
<sequence>MSTVIWSPTKKLPHQLAHIEGSEAMDQSTANLLSYALIEETIWNTIIDPINRFRQHVLGFNSISSATGGRLIIDNEIPHTYFCPEVLVPRPSDWDNMIDASGYVFTDEEAQYSPAHDLSDFIQSGSPPIYFMVQEHTMESPGMLTRAIQDTVKHGFRVILSQDCRDICRILNDDNVLLVENIPHAWLLPQVAAVVHSGSAEQSALALQYGKPSVVIPHTTDQLSRGISLSSVGAAAAPLTNNVLSSDALYQALEFCLRQDMQESTRVVQRQVHDESGLESAIQAFYRWLPPQVQKCDITHQNMAMYQIWNKPSSRISPEAAAVLLEERLIKQTDIVLITRRTYNIQCETSKPFEGTTRGYWNGATIAAKNIATASDLVSMLPGMQRKSDDSSVEKSKRKNLAKGVGIGTARFFGNVALLPFTSTALVVNTVAYGVKGVKGAKTLDKESTVADTAASYHESEFPPSDNPRIEAYRSRPSAKQDYGIINCTTGLRNQVNLNTSDFSTTEPRTEKHNKLPSSVLIKQIQARDEEHIEAICRRHLDRGFKNPMLKNPDFRRLVINKYQG</sequence>
<dbReference type="OrthoDB" id="5835829at2759"/>
<dbReference type="Proteomes" id="UP000179179">
    <property type="component" value="Unassembled WGS sequence"/>
</dbReference>
<proteinExistence type="predicted"/>
<dbReference type="GeneID" id="34453713"/>
<keyword evidence="3" id="KW-1185">Reference proteome</keyword>
<dbReference type="SUPFAM" id="SSF53756">
    <property type="entry name" value="UDP-Glycosyltransferase/glycogen phosphorylase"/>
    <property type="match status" value="1"/>
</dbReference>
<dbReference type="AlphaFoldDB" id="A0A1F7ZNA2"/>
<dbReference type="Pfam" id="PF06722">
    <property type="entry name" value="EryCIII-like_C"/>
    <property type="match status" value="1"/>
</dbReference>
<dbReference type="RefSeq" id="XP_022384647.1">
    <property type="nucleotide sequence ID" value="XM_022537451.1"/>
</dbReference>
<protein>
    <recommendedName>
        <fullName evidence="1">Erythromycin biosynthesis protein CIII-like C-terminal domain-containing protein</fullName>
    </recommendedName>
</protein>
<dbReference type="InterPro" id="IPR010610">
    <property type="entry name" value="EryCIII-like_C"/>
</dbReference>
<comment type="caution">
    <text evidence="2">The sequence shown here is derived from an EMBL/GenBank/DDBJ whole genome shotgun (WGS) entry which is preliminary data.</text>
</comment>
<feature type="domain" description="Erythromycin biosynthesis protein CIII-like C-terminal" evidence="1">
    <location>
        <begin position="173"/>
        <end position="258"/>
    </location>
</feature>
<gene>
    <name evidence="2" type="ORF">ABOM_010323</name>
</gene>
<accession>A0A1F7ZNA2</accession>
<evidence type="ECO:0000259" key="1">
    <source>
        <dbReference type="Pfam" id="PF06722"/>
    </source>
</evidence>
<dbReference type="GO" id="GO:0016757">
    <property type="term" value="F:glycosyltransferase activity"/>
    <property type="evidence" value="ECO:0007669"/>
    <property type="project" value="UniProtKB-ARBA"/>
</dbReference>
<organism evidence="2 3">
    <name type="scientific">Aspergillus bombycis</name>
    <dbReference type="NCBI Taxonomy" id="109264"/>
    <lineage>
        <taxon>Eukaryota</taxon>
        <taxon>Fungi</taxon>
        <taxon>Dikarya</taxon>
        <taxon>Ascomycota</taxon>
        <taxon>Pezizomycotina</taxon>
        <taxon>Eurotiomycetes</taxon>
        <taxon>Eurotiomycetidae</taxon>
        <taxon>Eurotiales</taxon>
        <taxon>Aspergillaceae</taxon>
        <taxon>Aspergillus</taxon>
    </lineage>
</organism>
<dbReference type="STRING" id="109264.A0A1F7ZNA2"/>
<dbReference type="Gene3D" id="3.40.50.2000">
    <property type="entry name" value="Glycogen Phosphorylase B"/>
    <property type="match status" value="1"/>
</dbReference>
<name>A0A1F7ZNA2_9EURO</name>
<reference evidence="2 3" key="1">
    <citation type="journal article" date="2016" name="Genome Biol. Evol.">
        <title>Draft genome sequence of an aflatoxigenic Aspergillus species, A. bombycis.</title>
        <authorList>
            <person name="Moore G.G."/>
            <person name="Mack B.M."/>
            <person name="Beltz S.B."/>
            <person name="Gilbert M.K."/>
        </authorList>
    </citation>
    <scope>NUCLEOTIDE SEQUENCE [LARGE SCALE GENOMIC DNA]</scope>
    <source>
        <strain evidence="3">NRRL 26010</strain>
    </source>
</reference>
<dbReference type="PANTHER" id="PTHR48050:SF13">
    <property type="entry name" value="STEROL 3-BETA-GLUCOSYLTRANSFERASE UGT80A2"/>
    <property type="match status" value="1"/>
</dbReference>
<dbReference type="PANTHER" id="PTHR48050">
    <property type="entry name" value="STEROL 3-BETA-GLUCOSYLTRANSFERASE"/>
    <property type="match status" value="1"/>
</dbReference>
<dbReference type="InterPro" id="IPR050426">
    <property type="entry name" value="Glycosyltransferase_28"/>
</dbReference>